<dbReference type="EMBL" id="SHMP01000005">
    <property type="protein sequence ID" value="RZV08711.1"/>
    <property type="molecule type" value="Genomic_DNA"/>
</dbReference>
<dbReference type="InterPro" id="IPR005835">
    <property type="entry name" value="NTP_transferase_dom"/>
</dbReference>
<dbReference type="CDD" id="cd04181">
    <property type="entry name" value="NTP_transferase"/>
    <property type="match status" value="1"/>
</dbReference>
<evidence type="ECO:0000259" key="1">
    <source>
        <dbReference type="Pfam" id="PF00483"/>
    </source>
</evidence>
<dbReference type="Gene3D" id="3.90.550.10">
    <property type="entry name" value="Spore Coat Polysaccharide Biosynthesis Protein SpsA, Chain A"/>
    <property type="match status" value="1"/>
</dbReference>
<name>A0A482Y8N9_9EURY</name>
<feature type="domain" description="Nucleotidyl transferase" evidence="1">
    <location>
        <begin position="7"/>
        <end position="241"/>
    </location>
</feature>
<evidence type="ECO:0000313" key="3">
    <source>
        <dbReference type="Proteomes" id="UP000291097"/>
    </source>
</evidence>
<dbReference type="PANTHER" id="PTHR42883">
    <property type="entry name" value="GLUCOSE-1-PHOSPHATE THYMIDYLTRANSFERASE"/>
    <property type="match status" value="1"/>
</dbReference>
<dbReference type="InterPro" id="IPR029044">
    <property type="entry name" value="Nucleotide-diphossugar_trans"/>
</dbReference>
<dbReference type="PANTHER" id="PTHR42883:SF2">
    <property type="entry name" value="THYMIDYLYLTRANSFERASE"/>
    <property type="match status" value="1"/>
</dbReference>
<dbReference type="RefSeq" id="WP_130500867.1">
    <property type="nucleotide sequence ID" value="NZ_SHMP01000005.1"/>
</dbReference>
<protein>
    <submittedName>
        <fullName evidence="2">Glucose-1-phosphate thymidylyltransferase</fullName>
    </submittedName>
</protein>
<dbReference type="GO" id="GO:0016740">
    <property type="term" value="F:transferase activity"/>
    <property type="evidence" value="ECO:0007669"/>
    <property type="project" value="UniProtKB-KW"/>
</dbReference>
<evidence type="ECO:0000313" key="2">
    <source>
        <dbReference type="EMBL" id="RZV08711.1"/>
    </source>
</evidence>
<gene>
    <name evidence="2" type="ORF">BDK88_2785</name>
</gene>
<dbReference type="AlphaFoldDB" id="A0A482Y8N9"/>
<comment type="caution">
    <text evidence="2">The sequence shown here is derived from an EMBL/GenBank/DDBJ whole genome shotgun (WGS) entry which is preliminary data.</text>
</comment>
<accession>A0A482Y8N9</accession>
<dbReference type="Proteomes" id="UP000291097">
    <property type="component" value="Unassembled WGS sequence"/>
</dbReference>
<dbReference type="Pfam" id="PF00483">
    <property type="entry name" value="NTP_transferase"/>
    <property type="match status" value="1"/>
</dbReference>
<dbReference type="OrthoDB" id="15372at2157"/>
<reference evidence="2 3" key="1">
    <citation type="submission" date="2019-02" db="EMBL/GenBank/DDBJ databases">
        <title>Genomic Encyclopedia of Archaeal and Bacterial Type Strains, Phase II (KMG-II): from individual species to whole genera.</title>
        <authorList>
            <person name="Goeker M."/>
        </authorList>
    </citation>
    <scope>NUCLEOTIDE SEQUENCE [LARGE SCALE GENOMIC DNA]</scope>
    <source>
        <strain evidence="2 3">DSM 18328</strain>
    </source>
</reference>
<keyword evidence="2" id="KW-0808">Transferase</keyword>
<sequence>MTGPTTAVVLAGGYATRLWPITRYRPKMFLPLGETTVIDRIYAELEGIDRIDEVYVSTNERFAADFEAHLEDTAYDKPRLSVEETTHEDEKLGVVGALAQLIDREGLDEELLVIAGDNRFDFAIEDFLHYFDRRDGPAIAAYDVGSRERATSYGVIELDDERVVDFQEKPAEPESSLVSIGCYAFPRETLSLFTPYLDAGNDPDEPGWFVQWLQDRESTYAYTFETAWFDIGTRESYLDAVSWSLDGDSLIADSATVRESAIGDDVHVMPGATLIDADVERSVIFPDADLESTTVRDSLVDEGARISGFDLERALIGAYTRIPDDR</sequence>
<proteinExistence type="predicted"/>
<organism evidence="2 3">
    <name type="scientific">Natrinema hispanicum</name>
    <dbReference type="NCBI Taxonomy" id="392421"/>
    <lineage>
        <taxon>Archaea</taxon>
        <taxon>Methanobacteriati</taxon>
        <taxon>Methanobacteriota</taxon>
        <taxon>Stenosarchaea group</taxon>
        <taxon>Halobacteria</taxon>
        <taxon>Halobacteriales</taxon>
        <taxon>Natrialbaceae</taxon>
        <taxon>Natrinema</taxon>
    </lineage>
</organism>
<dbReference type="SUPFAM" id="SSF53448">
    <property type="entry name" value="Nucleotide-diphospho-sugar transferases"/>
    <property type="match status" value="1"/>
</dbReference>